<dbReference type="SMART" id="SM00900">
    <property type="entry name" value="FMN_bind"/>
    <property type="match status" value="1"/>
</dbReference>
<evidence type="ECO:0000313" key="4">
    <source>
        <dbReference type="EMBL" id="XCG61831.1"/>
    </source>
</evidence>
<dbReference type="GO" id="GO:0010181">
    <property type="term" value="F:FMN binding"/>
    <property type="evidence" value="ECO:0007669"/>
    <property type="project" value="InterPro"/>
</dbReference>
<gene>
    <name evidence="4" type="ORF">ABLG96_11045</name>
</gene>
<feature type="compositionally biased region" description="Polar residues" evidence="1">
    <location>
        <begin position="58"/>
        <end position="68"/>
    </location>
</feature>
<dbReference type="GO" id="GO:0016020">
    <property type="term" value="C:membrane"/>
    <property type="evidence" value="ECO:0007669"/>
    <property type="project" value="InterPro"/>
</dbReference>
<feature type="compositionally biased region" description="Low complexity" evidence="1">
    <location>
        <begin position="69"/>
        <end position="111"/>
    </location>
</feature>
<feature type="region of interest" description="Disordered" evidence="1">
    <location>
        <begin position="49"/>
        <end position="111"/>
    </location>
</feature>
<feature type="chain" id="PRO_5043964190" evidence="2">
    <location>
        <begin position="26"/>
        <end position="203"/>
    </location>
</feature>
<dbReference type="InterPro" id="IPR007329">
    <property type="entry name" value="FMN-bd"/>
</dbReference>
<dbReference type="Pfam" id="PF04205">
    <property type="entry name" value="FMN_bind"/>
    <property type="match status" value="1"/>
</dbReference>
<evidence type="ECO:0000259" key="3">
    <source>
        <dbReference type="SMART" id="SM00900"/>
    </source>
</evidence>
<dbReference type="EMBL" id="CP159218">
    <property type="protein sequence ID" value="XCG61831.1"/>
    <property type="molecule type" value="Genomic_DNA"/>
</dbReference>
<proteinExistence type="predicted"/>
<feature type="signal peptide" evidence="2">
    <location>
        <begin position="1"/>
        <end position="25"/>
    </location>
</feature>
<evidence type="ECO:0000256" key="1">
    <source>
        <dbReference type="SAM" id="MobiDB-lite"/>
    </source>
</evidence>
<feature type="domain" description="FMN-binding" evidence="3">
    <location>
        <begin position="122"/>
        <end position="199"/>
    </location>
</feature>
<organism evidence="4">
    <name type="scientific">Nakamurella sp. A5-74</name>
    <dbReference type="NCBI Taxonomy" id="3158264"/>
    <lineage>
        <taxon>Bacteria</taxon>
        <taxon>Bacillati</taxon>
        <taxon>Actinomycetota</taxon>
        <taxon>Actinomycetes</taxon>
        <taxon>Nakamurellales</taxon>
        <taxon>Nakamurellaceae</taxon>
        <taxon>Nakamurella</taxon>
    </lineage>
</organism>
<dbReference type="Gene3D" id="3.90.1010.20">
    <property type="match status" value="1"/>
</dbReference>
<keyword evidence="2" id="KW-0732">Signal</keyword>
<protein>
    <submittedName>
        <fullName evidence="4">FMN-binding protein</fullName>
    </submittedName>
</protein>
<name>A0AAU8DHZ8_9ACTN</name>
<dbReference type="AlphaFoldDB" id="A0AAU8DHZ8"/>
<dbReference type="RefSeq" id="WP_353647447.1">
    <property type="nucleotide sequence ID" value="NZ_CP159218.1"/>
</dbReference>
<evidence type="ECO:0000256" key="2">
    <source>
        <dbReference type="SAM" id="SignalP"/>
    </source>
</evidence>
<accession>A0AAU8DHZ8</accession>
<reference evidence="4" key="1">
    <citation type="submission" date="2024-05" db="EMBL/GenBank/DDBJ databases">
        <authorList>
            <person name="Cai S.Y."/>
            <person name="Jin L.M."/>
            <person name="Li H.R."/>
        </authorList>
    </citation>
    <scope>NUCLEOTIDE SEQUENCE</scope>
    <source>
        <strain evidence="4">A5-74</strain>
    </source>
</reference>
<sequence length="203" mass="20690">MRRITFALMSTLAALVLLLSYRTSSGDGGMTAATVVSPARIVAQAPMITASTGPDPLSTPSGTNHPVNRTSVAPRTTPSSTTRSARPRSAPSSSSAPRTSTAPTTPTTAAPVTVQGSTEMTQYGAVQVQVTIAGHTITDVTALAYPNGGGRDQEINSYAVPDLQNQVLKAQSAQVQGVSGATYTTQGFLASVQSALDAAGFHA</sequence>